<dbReference type="InterPro" id="IPR049450">
    <property type="entry name" value="ACOT8-like_C"/>
</dbReference>
<dbReference type="Gene3D" id="2.60.120.10">
    <property type="entry name" value="Jelly Rolls"/>
    <property type="match status" value="1"/>
</dbReference>
<dbReference type="Pfam" id="PF13622">
    <property type="entry name" value="4HBT_3"/>
    <property type="match status" value="1"/>
</dbReference>
<comment type="catalytic activity">
    <reaction evidence="9">
        <text>a fatty acyl-CoA + H2O = a fatty acid + CoA + H(+)</text>
        <dbReference type="Rhea" id="RHEA:16781"/>
        <dbReference type="ChEBI" id="CHEBI:15377"/>
        <dbReference type="ChEBI" id="CHEBI:15378"/>
        <dbReference type="ChEBI" id="CHEBI:28868"/>
        <dbReference type="ChEBI" id="CHEBI:57287"/>
        <dbReference type="ChEBI" id="CHEBI:77636"/>
        <dbReference type="EC" id="3.1.2.20"/>
    </reaction>
</comment>
<comment type="pathway">
    <text evidence="2">Lipid metabolism; fatty acid metabolism.</text>
</comment>
<evidence type="ECO:0000256" key="8">
    <source>
        <dbReference type="ARBA" id="ARBA00023140"/>
    </source>
</evidence>
<dbReference type="EMBL" id="CACSHJ010000095">
    <property type="protein sequence ID" value="CAA0392786.1"/>
    <property type="molecule type" value="Genomic_DNA"/>
</dbReference>
<gene>
    <name evidence="12" type="ORF">C24_LOCUS16692</name>
</gene>
<dbReference type="AlphaFoldDB" id="A0A5S9XPC3"/>
<dbReference type="InterPro" id="IPR018490">
    <property type="entry name" value="cNMP-bd_dom_sf"/>
</dbReference>
<evidence type="ECO:0000256" key="2">
    <source>
        <dbReference type="ARBA" id="ARBA00004872"/>
    </source>
</evidence>
<dbReference type="PROSITE" id="PS50042">
    <property type="entry name" value="CNMP_BINDING_3"/>
    <property type="match status" value="1"/>
</dbReference>
<keyword evidence="8" id="KW-0576">Peroxisome</keyword>
<keyword evidence="6" id="KW-0276">Fatty acid metabolism</keyword>
<dbReference type="CDD" id="cd00038">
    <property type="entry name" value="CAP_ED"/>
    <property type="match status" value="1"/>
</dbReference>
<comment type="subunit">
    <text evidence="4">Homotetramer.</text>
</comment>
<dbReference type="GO" id="GO:0006631">
    <property type="term" value="P:fatty acid metabolic process"/>
    <property type="evidence" value="ECO:0007669"/>
    <property type="project" value="UniProtKB-KW"/>
</dbReference>
<dbReference type="GO" id="GO:0047617">
    <property type="term" value="F:fatty acyl-CoA hydrolase activity"/>
    <property type="evidence" value="ECO:0007669"/>
    <property type="project" value="UniProtKB-EC"/>
</dbReference>
<dbReference type="SMART" id="SM00100">
    <property type="entry name" value="cNMP"/>
    <property type="match status" value="1"/>
</dbReference>
<evidence type="ECO:0000313" key="13">
    <source>
        <dbReference type="Proteomes" id="UP000434276"/>
    </source>
</evidence>
<evidence type="ECO:0000256" key="7">
    <source>
        <dbReference type="ARBA" id="ARBA00023098"/>
    </source>
</evidence>
<dbReference type="PANTHER" id="PTHR11066">
    <property type="entry name" value="ACYL-COA THIOESTERASE"/>
    <property type="match status" value="1"/>
</dbReference>
<evidence type="ECO:0000256" key="10">
    <source>
        <dbReference type="ARBA" id="ARBA00038894"/>
    </source>
</evidence>
<dbReference type="GO" id="GO:0005782">
    <property type="term" value="C:peroxisomal matrix"/>
    <property type="evidence" value="ECO:0007669"/>
    <property type="project" value="UniProtKB-SubCell"/>
</dbReference>
<dbReference type="CDD" id="cd03445">
    <property type="entry name" value="Thioesterase_II_repeat2"/>
    <property type="match status" value="1"/>
</dbReference>
<dbReference type="Gene3D" id="2.40.160.210">
    <property type="entry name" value="Acyl-CoA thioesterase, double hotdog domain"/>
    <property type="match status" value="1"/>
</dbReference>
<dbReference type="CDD" id="cd03444">
    <property type="entry name" value="Thioesterase_II_repeat1"/>
    <property type="match status" value="1"/>
</dbReference>
<keyword evidence="7" id="KW-0443">Lipid metabolism</keyword>
<dbReference type="SUPFAM" id="SSF51206">
    <property type="entry name" value="cAMP-binding domain-like"/>
    <property type="match status" value="1"/>
</dbReference>
<organism evidence="12 13">
    <name type="scientific">Arabidopsis thaliana</name>
    <name type="common">Mouse-ear cress</name>
    <dbReference type="NCBI Taxonomy" id="3702"/>
    <lineage>
        <taxon>Eukaryota</taxon>
        <taxon>Viridiplantae</taxon>
        <taxon>Streptophyta</taxon>
        <taxon>Embryophyta</taxon>
        <taxon>Tracheophyta</taxon>
        <taxon>Spermatophyta</taxon>
        <taxon>Magnoliopsida</taxon>
        <taxon>eudicotyledons</taxon>
        <taxon>Gunneridae</taxon>
        <taxon>Pentapetalae</taxon>
        <taxon>rosids</taxon>
        <taxon>malvids</taxon>
        <taxon>Brassicales</taxon>
        <taxon>Brassicaceae</taxon>
        <taxon>Camelineae</taxon>
        <taxon>Arabidopsis</taxon>
    </lineage>
</organism>
<dbReference type="InterPro" id="IPR042171">
    <property type="entry name" value="Acyl-CoA_hotdog"/>
</dbReference>
<dbReference type="FunFam" id="2.40.160.210:FF:000003">
    <property type="entry name" value="Acyl-CoA thioesterase II"/>
    <property type="match status" value="1"/>
</dbReference>
<evidence type="ECO:0000313" key="12">
    <source>
        <dbReference type="EMBL" id="CAA0392786.1"/>
    </source>
</evidence>
<proteinExistence type="inferred from homology"/>
<evidence type="ECO:0000256" key="5">
    <source>
        <dbReference type="ARBA" id="ARBA00022801"/>
    </source>
</evidence>
<dbReference type="GO" id="GO:0006637">
    <property type="term" value="P:acyl-CoA metabolic process"/>
    <property type="evidence" value="ECO:0007669"/>
    <property type="project" value="InterPro"/>
</dbReference>
<reference evidence="12 13" key="1">
    <citation type="submission" date="2019-12" db="EMBL/GenBank/DDBJ databases">
        <authorList>
            <person name="Jiao W.-B."/>
            <person name="Schneeberger K."/>
        </authorList>
    </citation>
    <scope>NUCLEOTIDE SEQUENCE [LARGE SCALE GENOMIC DNA]</scope>
    <source>
        <strain evidence="13">cv. C24</strain>
    </source>
</reference>
<evidence type="ECO:0000256" key="6">
    <source>
        <dbReference type="ARBA" id="ARBA00022832"/>
    </source>
</evidence>
<evidence type="ECO:0000256" key="1">
    <source>
        <dbReference type="ARBA" id="ARBA00004253"/>
    </source>
</evidence>
<dbReference type="InterPro" id="IPR003703">
    <property type="entry name" value="Acyl_CoA_thio"/>
</dbReference>
<dbReference type="Proteomes" id="UP000434276">
    <property type="component" value="Unassembled WGS sequence"/>
</dbReference>
<protein>
    <recommendedName>
        <fullName evidence="10">acyl-CoA hydrolase</fullName>
        <ecNumber evidence="10">3.1.2.20</ecNumber>
    </recommendedName>
</protein>
<comment type="subcellular location">
    <subcellularLocation>
        <location evidence="1">Peroxisome matrix</location>
    </subcellularLocation>
</comment>
<dbReference type="SUPFAM" id="SSF54637">
    <property type="entry name" value="Thioesterase/thiol ester dehydrase-isomerase"/>
    <property type="match status" value="2"/>
</dbReference>
<dbReference type="InterPro" id="IPR000595">
    <property type="entry name" value="cNMP-bd_dom"/>
</dbReference>
<dbReference type="EC" id="3.1.2.20" evidence="10"/>
<feature type="domain" description="Cyclic nucleotide-binding" evidence="11">
    <location>
        <begin position="30"/>
        <end position="98"/>
    </location>
</feature>
<dbReference type="InterPro" id="IPR049449">
    <property type="entry name" value="TesB_ACOT8-like_N"/>
</dbReference>
<sequence>MIEFAGQRFDSLYTVMNTESVVEFLGNVTLLQRLPSSSLKRIAEVVLFKRYDRGDYVVRENQNVDGVYFLLQGQAQVLRSAKDENCQELPLKRYDFFGHGIFGDVYSADVVALSELTCLLLMSDHRALLEIKSVSDSEKERCLVEDILYLEPLDLNVFRGFTPPNAPTYGKVYGGQLVGQALAAASKTVETMKIVHNFHSYFLLVGDINIPIIFEVNRLRDGNNFSTRSVDARQKGKTIFTLFASFQKKQQGFTHQESTMPHTPAPETLLPREDILERLVTDPLLPRDYRNKVATEIEVPFPIDIRFCEPNHSTKQTKSPPRLKYWFRAKGKLSDDDQALHRCVVAFASDLLFASISLNPHRREGMSVAALSLDHSMWFHRPLRADDWLLFVIVSPTATESRGCATGKMFNRKGELVVSLTQEAVLREAVTIKPSFGAKL</sequence>
<dbReference type="Pfam" id="PF20789">
    <property type="entry name" value="4HBT_3C"/>
    <property type="match status" value="1"/>
</dbReference>
<dbReference type="Pfam" id="PF00027">
    <property type="entry name" value="cNMP_binding"/>
    <property type="match status" value="1"/>
</dbReference>
<evidence type="ECO:0000259" key="11">
    <source>
        <dbReference type="PROSITE" id="PS50042"/>
    </source>
</evidence>
<evidence type="ECO:0000256" key="4">
    <source>
        <dbReference type="ARBA" id="ARBA00011881"/>
    </source>
</evidence>
<dbReference type="PANTHER" id="PTHR11066:SF56">
    <property type="entry name" value="ACYL-COA HYDROLASE 1"/>
    <property type="match status" value="1"/>
</dbReference>
<evidence type="ECO:0000256" key="9">
    <source>
        <dbReference type="ARBA" id="ARBA00035880"/>
    </source>
</evidence>
<dbReference type="InterPro" id="IPR014710">
    <property type="entry name" value="RmlC-like_jellyroll"/>
</dbReference>
<name>A0A5S9XPC3_ARATH</name>
<keyword evidence="5" id="KW-0378">Hydrolase</keyword>
<accession>A0A5S9XPC3</accession>
<comment type="similarity">
    <text evidence="3">Belongs to the C/M/P thioester hydrolase family.</text>
</comment>
<dbReference type="NCBIfam" id="TIGR00189">
    <property type="entry name" value="tesB"/>
    <property type="match status" value="1"/>
</dbReference>
<dbReference type="FunFam" id="2.60.120.10:FF:000109">
    <property type="entry name" value="Acyl-CoA thioesterase II"/>
    <property type="match status" value="1"/>
</dbReference>
<evidence type="ECO:0000256" key="3">
    <source>
        <dbReference type="ARBA" id="ARBA00006538"/>
    </source>
</evidence>
<dbReference type="OrthoDB" id="68328at2759"/>
<dbReference type="InterPro" id="IPR029069">
    <property type="entry name" value="HotDog_dom_sf"/>
</dbReference>
<dbReference type="ExpressionAtlas" id="A0A5S9XPC3">
    <property type="expression patterns" value="baseline and differential"/>
</dbReference>